<name>A0A7J0GU42_9ERIC</name>
<reference evidence="2 3" key="1">
    <citation type="submission" date="2019-07" db="EMBL/GenBank/DDBJ databases">
        <title>De Novo Assembly of kiwifruit Actinidia rufa.</title>
        <authorList>
            <person name="Sugita-Konishi S."/>
            <person name="Sato K."/>
            <person name="Mori E."/>
            <person name="Abe Y."/>
            <person name="Kisaki G."/>
            <person name="Hamano K."/>
            <person name="Suezawa K."/>
            <person name="Otani M."/>
            <person name="Fukuda T."/>
            <person name="Manabe T."/>
            <person name="Gomi K."/>
            <person name="Tabuchi M."/>
            <person name="Akimitsu K."/>
            <person name="Kataoka I."/>
        </authorList>
    </citation>
    <scope>NUCLEOTIDE SEQUENCE [LARGE SCALE GENOMIC DNA]</scope>
    <source>
        <strain evidence="3">cv. Fuchu</strain>
    </source>
</reference>
<feature type="region of interest" description="Disordered" evidence="1">
    <location>
        <begin position="94"/>
        <end position="118"/>
    </location>
</feature>
<feature type="compositionally biased region" description="Basic and acidic residues" evidence="1">
    <location>
        <begin position="158"/>
        <end position="173"/>
    </location>
</feature>
<feature type="compositionally biased region" description="Basic and acidic residues" evidence="1">
    <location>
        <begin position="238"/>
        <end position="255"/>
    </location>
</feature>
<evidence type="ECO:0000313" key="2">
    <source>
        <dbReference type="EMBL" id="GFZ14313.1"/>
    </source>
</evidence>
<protein>
    <submittedName>
        <fullName evidence="2">Uncharacterized protein</fullName>
    </submittedName>
</protein>
<gene>
    <name evidence="2" type="ORF">Acr_24g0005030</name>
</gene>
<evidence type="ECO:0000313" key="3">
    <source>
        <dbReference type="Proteomes" id="UP000585474"/>
    </source>
</evidence>
<dbReference type="AlphaFoldDB" id="A0A7J0GU42"/>
<feature type="region of interest" description="Disordered" evidence="1">
    <location>
        <begin position="238"/>
        <end position="264"/>
    </location>
</feature>
<evidence type="ECO:0000256" key="1">
    <source>
        <dbReference type="SAM" id="MobiDB-lite"/>
    </source>
</evidence>
<proteinExistence type="predicted"/>
<keyword evidence="3" id="KW-1185">Reference proteome</keyword>
<organism evidence="2 3">
    <name type="scientific">Actinidia rufa</name>
    <dbReference type="NCBI Taxonomy" id="165716"/>
    <lineage>
        <taxon>Eukaryota</taxon>
        <taxon>Viridiplantae</taxon>
        <taxon>Streptophyta</taxon>
        <taxon>Embryophyta</taxon>
        <taxon>Tracheophyta</taxon>
        <taxon>Spermatophyta</taxon>
        <taxon>Magnoliopsida</taxon>
        <taxon>eudicotyledons</taxon>
        <taxon>Gunneridae</taxon>
        <taxon>Pentapetalae</taxon>
        <taxon>asterids</taxon>
        <taxon>Ericales</taxon>
        <taxon>Actinidiaceae</taxon>
        <taxon>Actinidia</taxon>
    </lineage>
</organism>
<comment type="caution">
    <text evidence="2">The sequence shown here is derived from an EMBL/GenBank/DDBJ whole genome shotgun (WGS) entry which is preliminary data.</text>
</comment>
<sequence>MIIRTQKKHFYLNDFVWVSKSWEFQLGDDELWSFPRTNGSIDDGLNSYIRSILSSARLRFITLTTTANLTMLPPCCNMNRSTFTPSTTELPSSINFPCPHSRSENPLKTPSKEKKKKKYLAHPTHLLKVWVKFSVDYYKKQASLPNVEVKSSSPATQKQKEKDKGKGKGRDIGELRTKEKELIAAAEELNKKKEEIAELRLRQVAYLDPYPEPYLPILLLGFIEEEYFIQPMEEEDNVHEGAAKVEEKKANRAEDGSLNNPPHL</sequence>
<feature type="region of interest" description="Disordered" evidence="1">
    <location>
        <begin position="146"/>
        <end position="173"/>
    </location>
</feature>
<dbReference type="Proteomes" id="UP000585474">
    <property type="component" value="Unassembled WGS sequence"/>
</dbReference>
<accession>A0A7J0GU42</accession>
<dbReference type="EMBL" id="BJWL01000024">
    <property type="protein sequence ID" value="GFZ14313.1"/>
    <property type="molecule type" value="Genomic_DNA"/>
</dbReference>